<evidence type="ECO:0000256" key="1">
    <source>
        <dbReference type="SAM" id="MobiDB-lite"/>
    </source>
</evidence>
<evidence type="ECO:0000313" key="3">
    <source>
        <dbReference type="Proteomes" id="UP000467385"/>
    </source>
</evidence>
<dbReference type="Proteomes" id="UP000467385">
    <property type="component" value="Chromosome"/>
</dbReference>
<accession>A0A7I7Y745</accession>
<dbReference type="AlphaFoldDB" id="A0A7I7Y745"/>
<feature type="region of interest" description="Disordered" evidence="1">
    <location>
        <begin position="83"/>
        <end position="102"/>
    </location>
</feature>
<name>A0A7I7Y745_9MYCO</name>
<dbReference type="EMBL" id="AP022613">
    <property type="protein sequence ID" value="BBZ37447.1"/>
    <property type="molecule type" value="Genomic_DNA"/>
</dbReference>
<evidence type="ECO:0000313" key="2">
    <source>
        <dbReference type="EMBL" id="BBZ37447.1"/>
    </source>
</evidence>
<gene>
    <name evidence="2" type="ORF">MCNS_05100</name>
</gene>
<keyword evidence="3" id="KW-1185">Reference proteome</keyword>
<protein>
    <submittedName>
        <fullName evidence="2">Uncharacterized protein</fullName>
    </submittedName>
</protein>
<proteinExistence type="predicted"/>
<sequence>MVLWVCAPGVALVADDVTVDVEVDVLVDVDVVLDLLSEPQPTSARLSAAVAIAAVKYFITCISRRWGGTSAVRVALNTSRHPSRTLLAHPSQQNPTRPADLQ</sequence>
<reference evidence="2 3" key="1">
    <citation type="journal article" date="2019" name="Emerg. Microbes Infect.">
        <title>Comprehensive subspecies identification of 175 nontuberculous mycobacteria species based on 7547 genomic profiles.</title>
        <authorList>
            <person name="Matsumoto Y."/>
            <person name="Kinjo T."/>
            <person name="Motooka D."/>
            <person name="Nabeya D."/>
            <person name="Jung N."/>
            <person name="Uechi K."/>
            <person name="Horii T."/>
            <person name="Iida T."/>
            <person name="Fujita J."/>
            <person name="Nakamura S."/>
        </authorList>
    </citation>
    <scope>NUCLEOTIDE SEQUENCE [LARGE SCALE GENOMIC DNA]</scope>
    <source>
        <strain evidence="2 3">JCM 14738</strain>
    </source>
</reference>
<organism evidence="2 3">
    <name type="scientific">Mycobacterium conspicuum</name>
    <dbReference type="NCBI Taxonomy" id="44010"/>
    <lineage>
        <taxon>Bacteria</taxon>
        <taxon>Bacillati</taxon>
        <taxon>Actinomycetota</taxon>
        <taxon>Actinomycetes</taxon>
        <taxon>Mycobacteriales</taxon>
        <taxon>Mycobacteriaceae</taxon>
        <taxon>Mycobacterium</taxon>
    </lineage>
</organism>